<dbReference type="OrthoDB" id="7064973at2"/>
<dbReference type="Pfam" id="PF13511">
    <property type="entry name" value="DUF4124"/>
    <property type="match status" value="1"/>
</dbReference>
<keyword evidence="2" id="KW-0732">Signal</keyword>
<dbReference type="EMBL" id="QJKC01000003">
    <property type="protein sequence ID" value="PXX49868.1"/>
    <property type="molecule type" value="Genomic_DNA"/>
</dbReference>
<feature type="chain" id="PRO_5016327360" evidence="2">
    <location>
        <begin position="20"/>
        <end position="201"/>
    </location>
</feature>
<name>A0A318JK43_9NEIS</name>
<feature type="domain" description="DUF4124" evidence="3">
    <location>
        <begin position="11"/>
        <end position="62"/>
    </location>
</feature>
<feature type="compositionally biased region" description="Basic and acidic residues" evidence="1">
    <location>
        <begin position="59"/>
        <end position="83"/>
    </location>
</feature>
<evidence type="ECO:0000313" key="5">
    <source>
        <dbReference type="Proteomes" id="UP000248395"/>
    </source>
</evidence>
<keyword evidence="5" id="KW-1185">Reference proteome</keyword>
<dbReference type="AlphaFoldDB" id="A0A318JK43"/>
<organism evidence="4 5">
    <name type="scientific">Aquitalea magnusonii</name>
    <dbReference type="NCBI Taxonomy" id="332411"/>
    <lineage>
        <taxon>Bacteria</taxon>
        <taxon>Pseudomonadati</taxon>
        <taxon>Pseudomonadota</taxon>
        <taxon>Betaproteobacteria</taxon>
        <taxon>Neisseriales</taxon>
        <taxon>Chromobacteriaceae</taxon>
        <taxon>Aquitalea</taxon>
    </lineage>
</organism>
<accession>A0A318JK43</accession>
<evidence type="ECO:0000256" key="2">
    <source>
        <dbReference type="SAM" id="SignalP"/>
    </source>
</evidence>
<protein>
    <submittedName>
        <fullName evidence="4">Uncharacterized protein DUF4124</fullName>
    </submittedName>
</protein>
<feature type="region of interest" description="Disordered" evidence="1">
    <location>
        <begin position="51"/>
        <end position="83"/>
    </location>
</feature>
<reference evidence="4 5" key="1">
    <citation type="submission" date="2018-05" db="EMBL/GenBank/DDBJ databases">
        <title>Genomic Encyclopedia of Type Strains, Phase IV (KMG-IV): sequencing the most valuable type-strain genomes for metagenomic binning, comparative biology and taxonomic classification.</title>
        <authorList>
            <person name="Goeker M."/>
        </authorList>
    </citation>
    <scope>NUCLEOTIDE SEQUENCE [LARGE SCALE GENOMIC DNA]</scope>
    <source>
        <strain evidence="4 5">DSM 25134</strain>
    </source>
</reference>
<dbReference type="RefSeq" id="WP_059285434.1">
    <property type="nucleotide sequence ID" value="NZ_LNQU01000026.1"/>
</dbReference>
<proteinExistence type="predicted"/>
<gene>
    <name evidence="4" type="ORF">DFR38_10342</name>
</gene>
<sequence>MTQHLSALLILLSGSVAMADGTLYKWVDEAGKVHYSDAAPLQNQKQGVAELSRQGVIRKPAESEQARRQREASEALHKQEQQRQLDSARYDKGLLESYRSVGELKADREKQLSILQASLDAQYSRLKGLNLQLRDMLKEQDTNQKLHRPAAPALQHNIQVIQQEQKGLGALISTKQAELNSVRQKMQEDINRYQQLSRGAQ</sequence>
<evidence type="ECO:0000256" key="1">
    <source>
        <dbReference type="SAM" id="MobiDB-lite"/>
    </source>
</evidence>
<dbReference type="InterPro" id="IPR025392">
    <property type="entry name" value="DUF4124"/>
</dbReference>
<feature type="signal peptide" evidence="2">
    <location>
        <begin position="1"/>
        <end position="19"/>
    </location>
</feature>
<evidence type="ECO:0000313" key="4">
    <source>
        <dbReference type="EMBL" id="PXX49868.1"/>
    </source>
</evidence>
<comment type="caution">
    <text evidence="4">The sequence shown here is derived from an EMBL/GenBank/DDBJ whole genome shotgun (WGS) entry which is preliminary data.</text>
</comment>
<dbReference type="Proteomes" id="UP000248395">
    <property type="component" value="Unassembled WGS sequence"/>
</dbReference>
<evidence type="ECO:0000259" key="3">
    <source>
        <dbReference type="Pfam" id="PF13511"/>
    </source>
</evidence>